<feature type="region of interest" description="Disordered" evidence="1">
    <location>
        <begin position="1"/>
        <end position="37"/>
    </location>
</feature>
<organism evidence="2 3">
    <name type="scientific">Nephila pilipes</name>
    <name type="common">Giant wood spider</name>
    <name type="synonym">Nephila maculata</name>
    <dbReference type="NCBI Taxonomy" id="299642"/>
    <lineage>
        <taxon>Eukaryota</taxon>
        <taxon>Metazoa</taxon>
        <taxon>Ecdysozoa</taxon>
        <taxon>Arthropoda</taxon>
        <taxon>Chelicerata</taxon>
        <taxon>Arachnida</taxon>
        <taxon>Araneae</taxon>
        <taxon>Araneomorphae</taxon>
        <taxon>Entelegynae</taxon>
        <taxon>Araneoidea</taxon>
        <taxon>Nephilidae</taxon>
        <taxon>Nephila</taxon>
    </lineage>
</organism>
<proteinExistence type="predicted"/>
<dbReference type="Proteomes" id="UP000887013">
    <property type="component" value="Unassembled WGS sequence"/>
</dbReference>
<feature type="region of interest" description="Disordered" evidence="1">
    <location>
        <begin position="116"/>
        <end position="138"/>
    </location>
</feature>
<dbReference type="EMBL" id="BMAW01104638">
    <property type="protein sequence ID" value="GFT15559.1"/>
    <property type="molecule type" value="Genomic_DNA"/>
</dbReference>
<evidence type="ECO:0000313" key="2">
    <source>
        <dbReference type="EMBL" id="GFT15559.1"/>
    </source>
</evidence>
<protein>
    <submittedName>
        <fullName evidence="2">Uncharacterized protein</fullName>
    </submittedName>
</protein>
<evidence type="ECO:0000313" key="3">
    <source>
        <dbReference type="Proteomes" id="UP000887013"/>
    </source>
</evidence>
<feature type="compositionally biased region" description="Polar residues" evidence="1">
    <location>
        <begin position="198"/>
        <end position="212"/>
    </location>
</feature>
<evidence type="ECO:0000256" key="1">
    <source>
        <dbReference type="SAM" id="MobiDB-lite"/>
    </source>
</evidence>
<sequence length="234" mass="25592">MPAIRRAAAAQGEGEYGNRLPGSESHRKPAAQRAVVRGGRCPRRSLAGREVFRSAARNQTVHSNQSYRNDVDVECGIAGVEVRWCGAENANRGNPLSAPRPAPENPLQTVAAARGITPQSKNQEPVPRPRRQQRWGRGQRVVMAQHRRVGQQVETVVGEGTHGSRTGRAQGRRCVEKAAPTCRAMSLGTASRDWPVRSTASTGRHPATTSRRPATALKESEEQLCELKTKPVFW</sequence>
<comment type="caution">
    <text evidence="2">The sequence shown here is derived from an EMBL/GenBank/DDBJ whole genome shotgun (WGS) entry which is preliminary data.</text>
</comment>
<keyword evidence="3" id="KW-1185">Reference proteome</keyword>
<reference evidence="2" key="1">
    <citation type="submission" date="2020-08" db="EMBL/GenBank/DDBJ databases">
        <title>Multicomponent nature underlies the extraordinary mechanical properties of spider dragline silk.</title>
        <authorList>
            <person name="Kono N."/>
            <person name="Nakamura H."/>
            <person name="Mori M."/>
            <person name="Yoshida Y."/>
            <person name="Ohtoshi R."/>
            <person name="Malay A.D."/>
            <person name="Moran D.A.P."/>
            <person name="Tomita M."/>
            <person name="Numata K."/>
            <person name="Arakawa K."/>
        </authorList>
    </citation>
    <scope>NUCLEOTIDE SEQUENCE</scope>
</reference>
<name>A0A8X6THN0_NEPPI</name>
<accession>A0A8X6THN0</accession>
<dbReference type="AlphaFoldDB" id="A0A8X6THN0"/>
<gene>
    <name evidence="2" type="ORF">NPIL_273311</name>
</gene>
<feature type="region of interest" description="Disordered" evidence="1">
    <location>
        <begin position="189"/>
        <end position="223"/>
    </location>
</feature>